<dbReference type="Pfam" id="PF13440">
    <property type="entry name" value="Polysacc_synt_3"/>
    <property type="match status" value="1"/>
</dbReference>
<dbReference type="GO" id="GO:0005886">
    <property type="term" value="C:plasma membrane"/>
    <property type="evidence" value="ECO:0007669"/>
    <property type="project" value="UniProtKB-SubCell"/>
</dbReference>
<feature type="transmembrane region" description="Helical" evidence="7">
    <location>
        <begin position="407"/>
        <end position="423"/>
    </location>
</feature>
<evidence type="ECO:0000256" key="2">
    <source>
        <dbReference type="ARBA" id="ARBA00007430"/>
    </source>
</evidence>
<organism evidence="8 9">
    <name type="scientific">Methylophaga nitratireducenticrescens</name>
    <dbReference type="NCBI Taxonomy" id="754476"/>
    <lineage>
        <taxon>Bacteria</taxon>
        <taxon>Pseudomonadati</taxon>
        <taxon>Pseudomonadota</taxon>
        <taxon>Gammaproteobacteria</taxon>
        <taxon>Thiotrichales</taxon>
        <taxon>Piscirickettsiaceae</taxon>
        <taxon>Methylophaga</taxon>
    </lineage>
</organism>
<keyword evidence="9" id="KW-1185">Reference proteome</keyword>
<feature type="transmembrane region" description="Helical" evidence="7">
    <location>
        <begin position="383"/>
        <end position="401"/>
    </location>
</feature>
<evidence type="ECO:0000313" key="8">
    <source>
        <dbReference type="EMBL" id="AFI83932.1"/>
    </source>
</evidence>
<dbReference type="RefSeq" id="WP_014706307.1">
    <property type="nucleotide sequence ID" value="NC_017857.3"/>
</dbReference>
<protein>
    <submittedName>
        <fullName evidence="8">Capsular polysaccharide repeat unit transporter</fullName>
    </submittedName>
</protein>
<feature type="transmembrane region" description="Helical" evidence="7">
    <location>
        <begin position="49"/>
        <end position="67"/>
    </location>
</feature>
<feature type="transmembrane region" description="Helical" evidence="7">
    <location>
        <begin position="467"/>
        <end position="491"/>
    </location>
</feature>
<comment type="similarity">
    <text evidence="2">Belongs to the polysaccharide synthase family.</text>
</comment>
<dbReference type="PANTHER" id="PTHR30250:SF10">
    <property type="entry name" value="LIPOPOLYSACCHARIDE BIOSYNTHESIS PROTEIN WZXC"/>
    <property type="match status" value="1"/>
</dbReference>
<keyword evidence="3" id="KW-1003">Cell membrane</keyword>
<feature type="transmembrane region" description="Helical" evidence="7">
    <location>
        <begin position="347"/>
        <end position="367"/>
    </location>
</feature>
<feature type="transmembrane region" description="Helical" evidence="7">
    <location>
        <begin position="109"/>
        <end position="132"/>
    </location>
</feature>
<keyword evidence="4 7" id="KW-0812">Transmembrane</keyword>
<gene>
    <name evidence="8" type="ordered locus">Q7A_1092</name>
</gene>
<feature type="transmembrane region" description="Helical" evidence="7">
    <location>
        <begin position="444"/>
        <end position="461"/>
    </location>
</feature>
<sequence>MKKDFPGKIKLDRTRALIKTLPEYHLSVQKTSLKQETASGIVWNFTELLLRRGVGGLITIVLAWFLSPEEFGLIAMMAVFLSLSNVLVDAGFSQSLIRSMNVTEREYSTAFYSNIILAFIVYGLLFIGAPFIADFYEQPDLVLLIRVTGLAIIFNSFAIVQRAVLSRELKFKLQLQVSFPAALVSGTVAILLAYAEFGVWALVVQILAQATLNTALYWRLKLWRPKLLFGWTEFKKLSAFGGYLMLNGITTVPIRHMYVIVIAKLFTAPIAGLYFFAEKIRDLMIQQLVSSIQAVTYPALARLKNQPEKLKNGYRQVIAVMTFLMFPVLIFLAVFIEIIFRLLVPEVWWSAAVYLQLMCIASLLYPLHATNLNILKIKDRADLVFYLGLFKKTVAIVIFFISYRFGVIGILLGQIISSVLAYLPNSYFSKQLIDYSIKEQLEDFMPSLLLAVSIGSCMYYLKSWLVWPEIIVFFVLGSVGVISYLMCAWLFKLPALEMVRSLMKQRMKGKSG</sequence>
<dbReference type="AlphaFoldDB" id="I1XHR3"/>
<dbReference type="InterPro" id="IPR050833">
    <property type="entry name" value="Poly_Biosynth_Transport"/>
</dbReference>
<accession>I1XHR3</accession>
<dbReference type="KEGG" id="mej:Q7A_1092"/>
<dbReference type="Proteomes" id="UP000009144">
    <property type="component" value="Chromosome"/>
</dbReference>
<reference evidence="8 9" key="2">
    <citation type="journal article" date="2013" name="Int. J. Syst. Evol. Microbiol.">
        <title>Methylophaga nitratireducenticrescens sp. nov. and Methylophaga frappieri sp. nov., isolated from the biofilm of the methanol-fed denitrification system treating the seawater at the Montreal Biodome.</title>
        <authorList>
            <person name="Villeneuve C."/>
            <person name="Martineau C."/>
            <person name="Mauffrey F."/>
            <person name="Villemur R."/>
        </authorList>
    </citation>
    <scope>NUCLEOTIDE SEQUENCE [LARGE SCALE GENOMIC DNA]</scope>
    <source>
        <strain evidence="8 9">JAM1</strain>
    </source>
</reference>
<dbReference type="STRING" id="754476.Q7A_1092"/>
<evidence type="ECO:0000313" key="9">
    <source>
        <dbReference type="Proteomes" id="UP000009144"/>
    </source>
</evidence>
<dbReference type="PANTHER" id="PTHR30250">
    <property type="entry name" value="PST FAMILY PREDICTED COLANIC ACID TRANSPORTER"/>
    <property type="match status" value="1"/>
</dbReference>
<name>I1XHR3_METNJ</name>
<feature type="transmembrane region" description="Helical" evidence="7">
    <location>
        <begin position="177"/>
        <end position="194"/>
    </location>
</feature>
<reference evidence="8 9" key="1">
    <citation type="journal article" date="2012" name="J. Bacteriol.">
        <title>Complete genome sequences of Methylophaga sp. strain JAM1 and Methylophaga sp. strain JAM7.</title>
        <authorList>
            <person name="Villeneuve C."/>
            <person name="Martineau C."/>
            <person name="Mauffrey F."/>
            <person name="Villemur R."/>
        </authorList>
    </citation>
    <scope>NUCLEOTIDE SEQUENCE [LARGE SCALE GENOMIC DNA]</scope>
    <source>
        <strain evidence="8 9">JAM1</strain>
    </source>
</reference>
<evidence type="ECO:0000256" key="3">
    <source>
        <dbReference type="ARBA" id="ARBA00022475"/>
    </source>
</evidence>
<dbReference type="HOGENOM" id="CLU_026911_5_2_6"/>
<feature type="transmembrane region" description="Helical" evidence="7">
    <location>
        <begin position="317"/>
        <end position="341"/>
    </location>
</feature>
<dbReference type="CDD" id="cd13127">
    <property type="entry name" value="MATE_tuaB_like"/>
    <property type="match status" value="1"/>
</dbReference>
<evidence type="ECO:0000256" key="7">
    <source>
        <dbReference type="SAM" id="Phobius"/>
    </source>
</evidence>
<dbReference type="PATRIC" id="fig|754476.3.peg.1075"/>
<feature type="transmembrane region" description="Helical" evidence="7">
    <location>
        <begin position="258"/>
        <end position="277"/>
    </location>
</feature>
<dbReference type="eggNOG" id="COG2244">
    <property type="taxonomic scope" value="Bacteria"/>
</dbReference>
<feature type="transmembrane region" description="Helical" evidence="7">
    <location>
        <begin position="73"/>
        <end position="97"/>
    </location>
</feature>
<keyword evidence="6 7" id="KW-0472">Membrane</keyword>
<evidence type="ECO:0000256" key="1">
    <source>
        <dbReference type="ARBA" id="ARBA00004651"/>
    </source>
</evidence>
<proteinExistence type="inferred from homology"/>
<evidence type="ECO:0000256" key="6">
    <source>
        <dbReference type="ARBA" id="ARBA00023136"/>
    </source>
</evidence>
<dbReference type="EMBL" id="CP003390">
    <property type="protein sequence ID" value="AFI83932.1"/>
    <property type="molecule type" value="Genomic_DNA"/>
</dbReference>
<feature type="transmembrane region" description="Helical" evidence="7">
    <location>
        <begin position="144"/>
        <end position="165"/>
    </location>
</feature>
<comment type="subcellular location">
    <subcellularLocation>
        <location evidence="1">Cell membrane</location>
        <topology evidence="1">Multi-pass membrane protein</topology>
    </subcellularLocation>
</comment>
<evidence type="ECO:0000256" key="5">
    <source>
        <dbReference type="ARBA" id="ARBA00022989"/>
    </source>
</evidence>
<evidence type="ECO:0000256" key="4">
    <source>
        <dbReference type="ARBA" id="ARBA00022692"/>
    </source>
</evidence>
<keyword evidence="5 7" id="KW-1133">Transmembrane helix</keyword>